<feature type="compositionally biased region" description="Low complexity" evidence="1">
    <location>
        <begin position="166"/>
        <end position="191"/>
    </location>
</feature>
<feature type="non-terminal residue" evidence="3">
    <location>
        <position position="1"/>
    </location>
</feature>
<comment type="caution">
    <text evidence="3">The sequence shown here is derived from an EMBL/GenBank/DDBJ whole genome shotgun (WGS) entry which is preliminary data.</text>
</comment>
<accession>A0A7K3NTA7</accession>
<feature type="domain" description="NFACT RNA-binding" evidence="2">
    <location>
        <begin position="209"/>
        <end position="311"/>
    </location>
</feature>
<evidence type="ECO:0000256" key="1">
    <source>
        <dbReference type="SAM" id="MobiDB-lite"/>
    </source>
</evidence>
<dbReference type="InterPro" id="IPR051608">
    <property type="entry name" value="RQC_Subunit_NEMF"/>
</dbReference>
<dbReference type="PANTHER" id="PTHR15239">
    <property type="entry name" value="NUCLEAR EXPORT MEDIATOR FACTOR NEMF"/>
    <property type="match status" value="1"/>
</dbReference>
<protein>
    <submittedName>
        <fullName evidence="3">DUF814 domain-containing protein</fullName>
    </submittedName>
</protein>
<sequence>PLDVFCRPMPGLSPQATLEAFPDPLSAAAAFGEPHFFAAASGDTAQKAVASEKNRARRTARAFSRLEQDAARLTDMIGQGAFAEAIAANLHHLDAKSRVPALTLEHPEKGTMTQDLDPRLTILENMNHLFSRAAKGRRGLAVVAARRAALNDPTKADDPLAGWPDRPSASGGPAPGGKPAAKPAGGRAAKSTAPADDLESGRFRGIPAHVYRTSDGFLVLRGKNARANEELLRKAASPFDYWFHVEGGPGSHVILRRDHPGREVPRQSLVEAATLAALASWRAGDAKANVLMALVRDVRRGKGFAPGQVQVEKLAETLAVNLSPELENTLRQS</sequence>
<proteinExistence type="predicted"/>
<dbReference type="PANTHER" id="PTHR15239:SF6">
    <property type="entry name" value="RIBOSOME QUALITY CONTROL COMPLEX SUBUNIT NEMF"/>
    <property type="match status" value="1"/>
</dbReference>
<dbReference type="Pfam" id="PF05670">
    <property type="entry name" value="NFACT-R_1"/>
    <property type="match status" value="1"/>
</dbReference>
<feature type="region of interest" description="Disordered" evidence="1">
    <location>
        <begin position="153"/>
        <end position="200"/>
    </location>
</feature>
<organism evidence="3 4">
    <name type="scientific">Desulfolutivibrio sulfodismutans</name>
    <dbReference type="NCBI Taxonomy" id="63561"/>
    <lineage>
        <taxon>Bacteria</taxon>
        <taxon>Pseudomonadati</taxon>
        <taxon>Thermodesulfobacteriota</taxon>
        <taxon>Desulfovibrionia</taxon>
        <taxon>Desulfovibrionales</taxon>
        <taxon>Desulfovibrionaceae</taxon>
        <taxon>Desulfolutivibrio</taxon>
    </lineage>
</organism>
<evidence type="ECO:0000259" key="2">
    <source>
        <dbReference type="Pfam" id="PF05670"/>
    </source>
</evidence>
<evidence type="ECO:0000313" key="4">
    <source>
        <dbReference type="Proteomes" id="UP000469724"/>
    </source>
</evidence>
<dbReference type="GO" id="GO:0000049">
    <property type="term" value="F:tRNA binding"/>
    <property type="evidence" value="ECO:0007669"/>
    <property type="project" value="TreeGrafter"/>
</dbReference>
<dbReference type="AlphaFoldDB" id="A0A7K3NTA7"/>
<dbReference type="Proteomes" id="UP000469724">
    <property type="component" value="Unassembled WGS sequence"/>
</dbReference>
<dbReference type="RefSeq" id="WP_163303562.1">
    <property type="nucleotide sequence ID" value="NZ_JAAGRQ010000107.1"/>
</dbReference>
<keyword evidence="4" id="KW-1185">Reference proteome</keyword>
<name>A0A7K3NTA7_9BACT</name>
<evidence type="ECO:0000313" key="3">
    <source>
        <dbReference type="EMBL" id="NDY58489.1"/>
    </source>
</evidence>
<dbReference type="GO" id="GO:0043023">
    <property type="term" value="F:ribosomal large subunit binding"/>
    <property type="evidence" value="ECO:0007669"/>
    <property type="project" value="TreeGrafter"/>
</dbReference>
<dbReference type="GO" id="GO:1990112">
    <property type="term" value="C:RQC complex"/>
    <property type="evidence" value="ECO:0007669"/>
    <property type="project" value="TreeGrafter"/>
</dbReference>
<dbReference type="InterPro" id="IPR008532">
    <property type="entry name" value="NFACT_RNA-bd"/>
</dbReference>
<gene>
    <name evidence="3" type="ORF">G3N56_17280</name>
</gene>
<reference evidence="3 4" key="1">
    <citation type="submission" date="2020-02" db="EMBL/GenBank/DDBJ databases">
        <title>Comparative genomics of sulfur disproportionating microorganisms.</title>
        <authorList>
            <person name="Ward L.M."/>
            <person name="Bertran E."/>
            <person name="Johnston D.T."/>
        </authorList>
    </citation>
    <scope>NUCLEOTIDE SEQUENCE [LARGE SCALE GENOMIC DNA]</scope>
    <source>
        <strain evidence="3 4">DSM 3696</strain>
    </source>
</reference>
<dbReference type="EMBL" id="JAAGRQ010000107">
    <property type="protein sequence ID" value="NDY58489.1"/>
    <property type="molecule type" value="Genomic_DNA"/>
</dbReference>
<dbReference type="GO" id="GO:0072344">
    <property type="term" value="P:rescue of stalled ribosome"/>
    <property type="evidence" value="ECO:0007669"/>
    <property type="project" value="TreeGrafter"/>
</dbReference>